<feature type="region of interest" description="Disordered" evidence="1">
    <location>
        <begin position="58"/>
        <end position="85"/>
    </location>
</feature>
<accession>A0A4Z2FM32</accession>
<organism evidence="2 3">
    <name type="scientific">Liparis tanakae</name>
    <name type="common">Tanaka's snailfish</name>
    <dbReference type="NCBI Taxonomy" id="230148"/>
    <lineage>
        <taxon>Eukaryota</taxon>
        <taxon>Metazoa</taxon>
        <taxon>Chordata</taxon>
        <taxon>Craniata</taxon>
        <taxon>Vertebrata</taxon>
        <taxon>Euteleostomi</taxon>
        <taxon>Actinopterygii</taxon>
        <taxon>Neopterygii</taxon>
        <taxon>Teleostei</taxon>
        <taxon>Neoteleostei</taxon>
        <taxon>Acanthomorphata</taxon>
        <taxon>Eupercaria</taxon>
        <taxon>Perciformes</taxon>
        <taxon>Cottioidei</taxon>
        <taxon>Cottales</taxon>
        <taxon>Liparidae</taxon>
        <taxon>Liparis</taxon>
    </lineage>
</organism>
<gene>
    <name evidence="2" type="ORF">EYF80_047751</name>
</gene>
<protein>
    <submittedName>
        <fullName evidence="2">Uncharacterized protein</fullName>
    </submittedName>
</protein>
<dbReference type="AlphaFoldDB" id="A0A4Z2FM32"/>
<dbReference type="EMBL" id="SRLO01001061">
    <property type="protein sequence ID" value="TNN42081.1"/>
    <property type="molecule type" value="Genomic_DNA"/>
</dbReference>
<dbReference type="InterPro" id="IPR043087">
    <property type="entry name" value="Eme1_nucdom_sub2"/>
</dbReference>
<sequence length="106" mass="11840">MQEEGRVPCGSGPSLTSWVQEHQRRHPGKALSLAVIDLESYFRAQKSQSQKRFRAAVAGEELGGEGKAKRRRKNGGEEARPEVSRVEVEEVGQLFTVEQSQLNTFD</sequence>
<comment type="caution">
    <text evidence="2">The sequence shown here is derived from an EMBL/GenBank/DDBJ whole genome shotgun (WGS) entry which is preliminary data.</text>
</comment>
<keyword evidence="3" id="KW-1185">Reference proteome</keyword>
<proteinExistence type="predicted"/>
<dbReference type="OrthoDB" id="343092at2759"/>
<evidence type="ECO:0000313" key="3">
    <source>
        <dbReference type="Proteomes" id="UP000314294"/>
    </source>
</evidence>
<reference evidence="2 3" key="1">
    <citation type="submission" date="2019-03" db="EMBL/GenBank/DDBJ databases">
        <title>First draft genome of Liparis tanakae, snailfish: a comprehensive survey of snailfish specific genes.</title>
        <authorList>
            <person name="Kim W."/>
            <person name="Song I."/>
            <person name="Jeong J.-H."/>
            <person name="Kim D."/>
            <person name="Kim S."/>
            <person name="Ryu S."/>
            <person name="Song J.Y."/>
            <person name="Lee S.K."/>
        </authorList>
    </citation>
    <scope>NUCLEOTIDE SEQUENCE [LARGE SCALE GENOMIC DNA]</scope>
    <source>
        <tissue evidence="2">Muscle</tissue>
    </source>
</reference>
<dbReference type="Gene3D" id="4.10.800.30">
    <property type="entry name" value="ERCC4, Mus81-Eme1 complex, nuclease domain, subdomain 2"/>
    <property type="match status" value="1"/>
</dbReference>
<evidence type="ECO:0000313" key="2">
    <source>
        <dbReference type="EMBL" id="TNN42081.1"/>
    </source>
</evidence>
<evidence type="ECO:0000256" key="1">
    <source>
        <dbReference type="SAM" id="MobiDB-lite"/>
    </source>
</evidence>
<dbReference type="Proteomes" id="UP000314294">
    <property type="component" value="Unassembled WGS sequence"/>
</dbReference>
<name>A0A4Z2FM32_9TELE</name>
<feature type="compositionally biased region" description="Basic and acidic residues" evidence="1">
    <location>
        <begin position="74"/>
        <end position="85"/>
    </location>
</feature>
<feature type="region of interest" description="Disordered" evidence="1">
    <location>
        <begin position="1"/>
        <end position="23"/>
    </location>
</feature>